<evidence type="ECO:0000313" key="2">
    <source>
        <dbReference type="EMBL" id="MFC5463090.1"/>
    </source>
</evidence>
<dbReference type="EMBL" id="JBHSMU010000019">
    <property type="protein sequence ID" value="MFC5463090.1"/>
    <property type="molecule type" value="Genomic_DNA"/>
</dbReference>
<organism evidence="2 3">
    <name type="scientific">Massilia niabensis</name>
    <dbReference type="NCBI Taxonomy" id="544910"/>
    <lineage>
        <taxon>Bacteria</taxon>
        <taxon>Pseudomonadati</taxon>
        <taxon>Pseudomonadota</taxon>
        <taxon>Betaproteobacteria</taxon>
        <taxon>Burkholderiales</taxon>
        <taxon>Oxalobacteraceae</taxon>
        <taxon>Telluria group</taxon>
        <taxon>Massilia</taxon>
    </lineage>
</organism>
<feature type="signal peptide" evidence="1">
    <location>
        <begin position="1"/>
        <end position="31"/>
    </location>
</feature>
<accession>A0ABW0LCI6</accession>
<dbReference type="Pfam" id="PF06980">
    <property type="entry name" value="DUF1302"/>
    <property type="match status" value="1"/>
</dbReference>
<dbReference type="Proteomes" id="UP001596050">
    <property type="component" value="Unassembled WGS sequence"/>
</dbReference>
<proteinExistence type="predicted"/>
<sequence>MRHVSAKKVTVKNTLAQAIMLCFIVPAPAYAIEIKTGNPDLSIRWDNSIRYNLGFRTKDPDSAIANTPGMSNSTLKFDKGDVITNRLDLLSEFDVVYKEDFGFRLSAQAWNDSAYDRREKVGTIAAYPNARYTDYTTRWNRGPSGELLDVFVFGKFTVGSVTTNVKAGQHNLYWGESLFTPIHGVSYSQGPVDTRKSQATPGIEAKELFKPLNQISFTTQLSDTLAISGQYLLDWRGSPLADGGTYWGNYDWLTMGGGTVIGGALPFVGTIAKPRDDRGDWGLMARWSPAAAKGTLGFYYREYTDKFPVFALAQDFSSLGLDYSAKRTTLTGISYATQIAGISVGSELVHRKNTALLATGATTVGNAPIGDTWHALVNVLGYAGETPLFDSMAWMGEVTYSRLDKVRANSQNYNSVDFACSGLPNQLACATKDSWTLSAKVEPKWTQALNGVDLSVPIFFTKTLKGTAPVFFGGYEGNGSVSLGVTAEYNNAHTFSLVFAHYMDKKTIRNNMVLDSTSNLWDRDNVTFTYKTSF</sequence>
<dbReference type="RefSeq" id="WP_379786570.1">
    <property type="nucleotide sequence ID" value="NZ_JBHSMU010000019.1"/>
</dbReference>
<gene>
    <name evidence="2" type="ORF">ACFPN5_25065</name>
</gene>
<comment type="caution">
    <text evidence="2">The sequence shown here is derived from an EMBL/GenBank/DDBJ whole genome shotgun (WGS) entry which is preliminary data.</text>
</comment>
<evidence type="ECO:0000313" key="3">
    <source>
        <dbReference type="Proteomes" id="UP001596050"/>
    </source>
</evidence>
<feature type="chain" id="PRO_5047185968" evidence="1">
    <location>
        <begin position="32"/>
        <end position="534"/>
    </location>
</feature>
<keyword evidence="3" id="KW-1185">Reference proteome</keyword>
<keyword evidence="1" id="KW-0732">Signal</keyword>
<evidence type="ECO:0000256" key="1">
    <source>
        <dbReference type="SAM" id="SignalP"/>
    </source>
</evidence>
<dbReference type="InterPro" id="IPR010727">
    <property type="entry name" value="DUF1302"/>
</dbReference>
<reference evidence="3" key="1">
    <citation type="journal article" date="2019" name="Int. J. Syst. Evol. Microbiol.">
        <title>The Global Catalogue of Microorganisms (GCM) 10K type strain sequencing project: providing services to taxonomists for standard genome sequencing and annotation.</title>
        <authorList>
            <consortium name="The Broad Institute Genomics Platform"/>
            <consortium name="The Broad Institute Genome Sequencing Center for Infectious Disease"/>
            <person name="Wu L."/>
            <person name="Ma J."/>
        </authorList>
    </citation>
    <scope>NUCLEOTIDE SEQUENCE [LARGE SCALE GENOMIC DNA]</scope>
    <source>
        <strain evidence="3">KACC 12649</strain>
    </source>
</reference>
<name>A0ABW0LCI6_9BURK</name>
<protein>
    <submittedName>
        <fullName evidence="2">DUF1302 domain-containing protein</fullName>
    </submittedName>
</protein>